<dbReference type="GO" id="GO:0016887">
    <property type="term" value="F:ATP hydrolysis activity"/>
    <property type="evidence" value="ECO:0007669"/>
    <property type="project" value="InterPro"/>
</dbReference>
<evidence type="ECO:0000256" key="3">
    <source>
        <dbReference type="ARBA" id="ARBA00022840"/>
    </source>
</evidence>
<dbReference type="Pfam" id="PF22977">
    <property type="entry name" value="WHD"/>
    <property type="match status" value="1"/>
</dbReference>
<feature type="region of interest" description="Disordered" evidence="4">
    <location>
        <begin position="74"/>
        <end position="98"/>
    </location>
</feature>
<protein>
    <submittedName>
        <fullName evidence="6">ATPase, AAA family</fullName>
    </submittedName>
</protein>
<gene>
    <name evidence="6" type="ORF">K788_0006966</name>
</gene>
<keyword evidence="3" id="KW-0067">ATP-binding</keyword>
<evidence type="ECO:0000256" key="2">
    <source>
        <dbReference type="ARBA" id="ARBA00022741"/>
    </source>
</evidence>
<feature type="compositionally biased region" description="Low complexity" evidence="4">
    <location>
        <begin position="79"/>
        <end position="88"/>
    </location>
</feature>
<dbReference type="InterPro" id="IPR054472">
    <property type="entry name" value="WHD"/>
</dbReference>
<sequence>MAVAPYTSSLEHLLARLEQIDLMIRAQVARFRGVQLEDEQFRGLYVSEEQVDALLAAPLGMPAWLLDATPDAAHHGSPHAAHQATHHTAVSRQIAERESATPGANVELRLVRLAAMFSLDPLDIDIVLVCLAVELDSRYEKLYAYLQDDVTRPRPSIDLVLSLVVPDPLRRIAAREHFAAGAPLRRARLIDVFEDASRPSPPFIGKLLRIDERIVSYLLGADAPDARIAACVRMEAPRHGLDELVLPASTLHGLETLAHLPADDAAIAVHLQGPAGAGKRTVARAVCRERGMSFLCVDASRLLVSPDIDIDAHFALIAREARLADAALYVEGFDALLARERHAALSACLAAVEASRLSFLAGEAAWLPGSALRGARFFAVSLARPDIPERLRLWRKAALAHGAAADALDLEGVATKFRFTPGQIDASWRSATSLATWRGNDPRHIEDGSAHVTSQDLYDACRLNSNRALTALAQKVRPGFTWHDIVLPADRLAQLREICNHIKYRHRVFNDWGFEQKLASSKGLTFLFAGPSGTGKTMAAGIIANELGLDLYKIDLSLVISKFIGETEKNLARIFDEAETANAILFFDEADSLFGKRSDVKDSHDRYANIEVGYLLQRIEEYEGIAILATNFRRNMDEAFVRRLQFTVDFPLPTEHDRHRMWMAILPEHTPREPHLDLALMARRYNLTGGNIRNIALAAAFLAADEGDMVRMSHLIAATQREYQKMGKLVGDGEFTHAYPSA</sequence>
<dbReference type="KEGG" id="bcai:K788_0006966"/>
<comment type="similarity">
    <text evidence="1">Belongs to the AAA ATPase family.</text>
</comment>
<proteinExistence type="inferred from homology"/>
<keyword evidence="6" id="KW-0614">Plasmid</keyword>
<organism evidence="6 7">
    <name type="scientific">Paraburkholderia caribensis MBA4</name>
    <dbReference type="NCBI Taxonomy" id="1323664"/>
    <lineage>
        <taxon>Bacteria</taxon>
        <taxon>Pseudomonadati</taxon>
        <taxon>Pseudomonadota</taxon>
        <taxon>Betaproteobacteria</taxon>
        <taxon>Burkholderiales</taxon>
        <taxon>Burkholderiaceae</taxon>
        <taxon>Paraburkholderia</taxon>
    </lineage>
</organism>
<dbReference type="Proteomes" id="UP000019146">
    <property type="component" value="Plasmid unnamed"/>
</dbReference>
<dbReference type="Gene3D" id="3.40.50.300">
    <property type="entry name" value="P-loop containing nucleotide triphosphate hydrolases"/>
    <property type="match status" value="2"/>
</dbReference>
<dbReference type="InterPro" id="IPR050221">
    <property type="entry name" value="26S_Proteasome_ATPase"/>
</dbReference>
<name>A0A0P0RQ37_9BURK</name>
<dbReference type="EMBL" id="CP012748">
    <property type="protein sequence ID" value="ALL70935.1"/>
    <property type="molecule type" value="Genomic_DNA"/>
</dbReference>
<dbReference type="CDD" id="cd19481">
    <property type="entry name" value="RecA-like_protease"/>
    <property type="match status" value="1"/>
</dbReference>
<dbReference type="SUPFAM" id="SSF52540">
    <property type="entry name" value="P-loop containing nucleoside triphosphate hydrolases"/>
    <property type="match status" value="2"/>
</dbReference>
<dbReference type="AlphaFoldDB" id="A0A0P0RQ37"/>
<evidence type="ECO:0000313" key="6">
    <source>
        <dbReference type="EMBL" id="ALL70935.1"/>
    </source>
</evidence>
<evidence type="ECO:0000256" key="4">
    <source>
        <dbReference type="SAM" id="MobiDB-lite"/>
    </source>
</evidence>
<evidence type="ECO:0000256" key="1">
    <source>
        <dbReference type="ARBA" id="ARBA00006914"/>
    </source>
</evidence>
<feature type="domain" description="AAA+ ATPase" evidence="5">
    <location>
        <begin position="522"/>
        <end position="654"/>
    </location>
</feature>
<evidence type="ECO:0000313" key="7">
    <source>
        <dbReference type="Proteomes" id="UP000019146"/>
    </source>
</evidence>
<dbReference type="SMART" id="SM00382">
    <property type="entry name" value="AAA"/>
    <property type="match status" value="1"/>
</dbReference>
<dbReference type="GO" id="GO:0005524">
    <property type="term" value="F:ATP binding"/>
    <property type="evidence" value="ECO:0007669"/>
    <property type="project" value="UniProtKB-KW"/>
</dbReference>
<reference evidence="6 7" key="1">
    <citation type="journal article" date="2014" name="Genome Announc.">
        <title>Draft Genome Sequence of the Haloacid-Degrading Burkholderia caribensis Strain MBA4.</title>
        <authorList>
            <person name="Pan Y."/>
            <person name="Kong K.F."/>
            <person name="Tsang J.S."/>
        </authorList>
    </citation>
    <scope>NUCLEOTIDE SEQUENCE [LARGE SCALE GENOMIC DNA]</scope>
    <source>
        <strain evidence="6 7">MBA4</strain>
        <plasmid evidence="7">Plasmid</plasmid>
    </source>
</reference>
<dbReference type="InterPro" id="IPR003959">
    <property type="entry name" value="ATPase_AAA_core"/>
</dbReference>
<keyword evidence="2" id="KW-0547">Nucleotide-binding</keyword>
<dbReference type="Pfam" id="PF00004">
    <property type="entry name" value="AAA"/>
    <property type="match status" value="1"/>
</dbReference>
<dbReference type="InterPro" id="IPR027417">
    <property type="entry name" value="P-loop_NTPase"/>
</dbReference>
<dbReference type="PANTHER" id="PTHR23073">
    <property type="entry name" value="26S PROTEASOME REGULATORY SUBUNIT"/>
    <property type="match status" value="1"/>
</dbReference>
<dbReference type="InterPro" id="IPR003593">
    <property type="entry name" value="AAA+_ATPase"/>
</dbReference>
<geneLocation type="plasmid" evidence="7"/>
<accession>A0A0P0RQ37</accession>
<evidence type="ECO:0000259" key="5">
    <source>
        <dbReference type="SMART" id="SM00382"/>
    </source>
</evidence>